<keyword evidence="21" id="KW-0046">Antibiotic resistance</keyword>
<dbReference type="PANTHER" id="PTHR32282">
    <property type="entry name" value="BINDING PROTEIN TRANSPEPTIDASE, PUTATIVE-RELATED"/>
    <property type="match status" value="1"/>
</dbReference>
<evidence type="ECO:0000256" key="21">
    <source>
        <dbReference type="ARBA" id="ARBA00023251"/>
    </source>
</evidence>
<dbReference type="Pfam" id="PF17092">
    <property type="entry name" value="PCB_OB"/>
    <property type="match status" value="1"/>
</dbReference>
<evidence type="ECO:0000256" key="13">
    <source>
        <dbReference type="ARBA" id="ARBA00022679"/>
    </source>
</evidence>
<feature type="transmembrane region" description="Helical" evidence="28">
    <location>
        <begin position="7"/>
        <end position="26"/>
    </location>
</feature>
<evidence type="ECO:0000256" key="20">
    <source>
        <dbReference type="ARBA" id="ARBA00023136"/>
    </source>
</evidence>
<dbReference type="EC" id="3.4.16.4" evidence="6"/>
<dbReference type="Pfam" id="PF00905">
    <property type="entry name" value="Transpeptidase"/>
    <property type="match status" value="1"/>
</dbReference>
<evidence type="ECO:0000256" key="2">
    <source>
        <dbReference type="ARBA" id="ARBA00004249"/>
    </source>
</evidence>
<evidence type="ECO:0000256" key="5">
    <source>
        <dbReference type="ARBA" id="ARBA00007739"/>
    </source>
</evidence>
<dbReference type="InterPro" id="IPR001460">
    <property type="entry name" value="PCN-bd_Tpept"/>
</dbReference>
<dbReference type="SUPFAM" id="SSF56601">
    <property type="entry name" value="beta-lactamase/transpeptidase-like"/>
    <property type="match status" value="1"/>
</dbReference>
<comment type="caution">
    <text evidence="32">The sequence shown here is derived from an EMBL/GenBank/DDBJ whole genome shotgun (WGS) entry which is preliminary data.</text>
</comment>
<evidence type="ECO:0000256" key="6">
    <source>
        <dbReference type="ARBA" id="ARBA00012448"/>
    </source>
</evidence>
<dbReference type="FunFam" id="3.40.710.10:FF:000010">
    <property type="entry name" value="Penicillin-binding protein 1A"/>
    <property type="match status" value="1"/>
</dbReference>
<keyword evidence="11" id="KW-0645">Protease</keyword>
<comment type="similarity">
    <text evidence="4">In the C-terminal section; belongs to the transpeptidase family.</text>
</comment>
<evidence type="ECO:0000259" key="31">
    <source>
        <dbReference type="Pfam" id="PF17092"/>
    </source>
</evidence>
<evidence type="ECO:0000256" key="3">
    <source>
        <dbReference type="ARBA" id="ARBA00004752"/>
    </source>
</evidence>
<accession>W1INZ4</accession>
<dbReference type="NCBIfam" id="TIGR02074">
    <property type="entry name" value="PBP_1a_fam"/>
    <property type="match status" value="1"/>
</dbReference>
<dbReference type="GO" id="GO:0071555">
    <property type="term" value="P:cell wall organization"/>
    <property type="evidence" value="ECO:0007669"/>
    <property type="project" value="UniProtKB-KW"/>
</dbReference>
<comment type="catalytic activity">
    <reaction evidence="26">
        <text>[GlcNAc-(1-&gt;4)-Mur2Ac(oyl-L-Ala-gamma-D-Glu-L-Lys-D-Ala-D-Ala)](n)-di-trans,octa-cis-undecaprenyl diphosphate + beta-D-GlcNAc-(1-&gt;4)-Mur2Ac(oyl-L-Ala-gamma-D-Glu-L-Lys-D-Ala-D-Ala)-di-trans,octa-cis-undecaprenyl diphosphate = [GlcNAc-(1-&gt;4)-Mur2Ac(oyl-L-Ala-gamma-D-Glu-L-Lys-D-Ala-D-Ala)](n+1)-di-trans,octa-cis-undecaprenyl diphosphate + di-trans,octa-cis-undecaprenyl diphosphate + H(+)</text>
        <dbReference type="Rhea" id="RHEA:23708"/>
        <dbReference type="Rhea" id="RHEA-COMP:9602"/>
        <dbReference type="Rhea" id="RHEA-COMP:9603"/>
        <dbReference type="ChEBI" id="CHEBI:15378"/>
        <dbReference type="ChEBI" id="CHEBI:58405"/>
        <dbReference type="ChEBI" id="CHEBI:60033"/>
        <dbReference type="ChEBI" id="CHEBI:78435"/>
        <dbReference type="EC" id="2.4.99.28"/>
    </reaction>
</comment>
<dbReference type="FunFam" id="1.10.3810.10:FF:000003">
    <property type="entry name" value="Penicillin-binding protein 1a"/>
    <property type="match status" value="1"/>
</dbReference>
<comment type="pathway">
    <text evidence="3">Cell wall biogenesis; peptidoglycan biosynthesis.</text>
</comment>
<dbReference type="GO" id="GO:0008360">
    <property type="term" value="P:regulation of cell shape"/>
    <property type="evidence" value="ECO:0007669"/>
    <property type="project" value="UniProtKB-KW"/>
</dbReference>
<evidence type="ECO:0000256" key="17">
    <source>
        <dbReference type="ARBA" id="ARBA00022968"/>
    </source>
</evidence>
<keyword evidence="8" id="KW-1003">Cell membrane</keyword>
<evidence type="ECO:0000256" key="18">
    <source>
        <dbReference type="ARBA" id="ARBA00022984"/>
    </source>
</evidence>
<feature type="domain" description="Glycosyl transferase family 51" evidence="30">
    <location>
        <begin position="55"/>
        <end position="229"/>
    </location>
</feature>
<comment type="subcellular location">
    <subcellularLocation>
        <location evidence="2">Cell inner membrane</location>
        <topology evidence="2">Single-pass type II membrane protein</topology>
    </subcellularLocation>
</comment>
<dbReference type="AlphaFoldDB" id="W1INZ4"/>
<keyword evidence="14 28" id="KW-0812">Transmembrane</keyword>
<dbReference type="GO" id="GO:0009252">
    <property type="term" value="P:peptidoglycan biosynthetic process"/>
    <property type="evidence" value="ECO:0007669"/>
    <property type="project" value="UniProtKB-UniPathway"/>
</dbReference>
<evidence type="ECO:0000256" key="22">
    <source>
        <dbReference type="ARBA" id="ARBA00023268"/>
    </source>
</evidence>
<evidence type="ECO:0000256" key="7">
    <source>
        <dbReference type="ARBA" id="ARBA00018638"/>
    </source>
</evidence>
<dbReference type="InterPro" id="IPR001264">
    <property type="entry name" value="Glyco_trans_51"/>
</dbReference>
<evidence type="ECO:0000256" key="28">
    <source>
        <dbReference type="SAM" id="Phobius"/>
    </source>
</evidence>
<evidence type="ECO:0000256" key="27">
    <source>
        <dbReference type="ARBA" id="ARBA00060592"/>
    </source>
</evidence>
<comment type="pathway">
    <text evidence="27">Glycan biosynthesis.</text>
</comment>
<sequence>MKFIKYFLILVVVCILLGTASIFGLYKYIEPQLPDVATLKDVRLQTPMQVFSADGELIAQYGEKRRLPLTLSEIPPLMVKAFIATEDSRFYEHHGVDPIGIIRAASVVMTSGHASQGASTITQQLARNFFLSPEKTLIRKAKEAFLAIKVEQLLTKDEILELYLNKIYLGYRAYGVGAAAHVYFGKNVNELTLGEMAMIAGLPKAPSTFNPLYSHERALNRRNVVLGRMLEEGYITQQQYYQARSEKLVARYHTPQIVFSAPYLTEMVRQEMINRYGEDAYTDGYKVHTTITRKPQLAAVDAVRTNVIDYDVRHGYRGAQEVLWKAGQPAWSQSQIIDKLKTLQKYHPLLPAVVTRANTTQAEAILTDGSKVELTMVGVRWARRFKTDNLQGPAPQSVNEVIRAGEQIWVRKVNNIWWLAQLPEVNAALVSINPMNGAIEALVGGFNFELSKFNRVTQSLRQVGSNIKPFLYTAAMDKGLTLASLLNDAPISRWDAGAGTDWRPKNSPPTYDGPIRLRQGLGQSKNVVMVRAMRAMGVDYAADYLKRFGLPGENVVRTESLALGSPSFTPMQLVRGYAVMANGGYLVDPYFINKIENDEGKILFEAKPKIACPQCTDIPVIYGDTTRSIELSEDSIENVAHSNLSAEPALPQPDLESVAPNVHTGDQQYAPHVISTPLAFLIHDALKTNIFGEPGWMGTGWRAARDLKRHDIGGKTGTTNSSKDAWFSGYGPDMVATVWIGFDEHSKSLGRTPALKGEGGAKTAQPIWDDFMKMALEGVAEKVMEPPAGIVSVAIDRATGKLSNGGANTRKEYFIEGTQPTEYAVPEAGTTVIENGESRELF</sequence>
<protein>
    <recommendedName>
        <fullName evidence="7">Penicillin-binding protein 1A</fullName>
        <ecNumber evidence="25">2.4.99.28</ecNumber>
        <ecNumber evidence="6">3.4.16.4</ecNumber>
    </recommendedName>
</protein>
<proteinExistence type="inferred from homology"/>
<dbReference type="EC" id="2.4.99.28" evidence="25"/>
<organism evidence="32 33">
    <name type="scientific">Xenorhabdus cabanillasii JM26</name>
    <dbReference type="NCBI Taxonomy" id="1427517"/>
    <lineage>
        <taxon>Bacteria</taxon>
        <taxon>Pseudomonadati</taxon>
        <taxon>Pseudomonadota</taxon>
        <taxon>Gammaproteobacteria</taxon>
        <taxon>Enterobacterales</taxon>
        <taxon>Morganellaceae</taxon>
        <taxon>Xenorhabdus</taxon>
    </lineage>
</organism>
<evidence type="ECO:0000256" key="25">
    <source>
        <dbReference type="ARBA" id="ARBA00044770"/>
    </source>
</evidence>
<evidence type="ECO:0000256" key="11">
    <source>
        <dbReference type="ARBA" id="ARBA00022670"/>
    </source>
</evidence>
<evidence type="ECO:0000256" key="1">
    <source>
        <dbReference type="ARBA" id="ARBA00002624"/>
    </source>
</evidence>
<evidence type="ECO:0000256" key="10">
    <source>
        <dbReference type="ARBA" id="ARBA00022645"/>
    </source>
</evidence>
<keyword evidence="16" id="KW-0133">Cell shape</keyword>
<evidence type="ECO:0000256" key="8">
    <source>
        <dbReference type="ARBA" id="ARBA00022475"/>
    </source>
</evidence>
<comment type="similarity">
    <text evidence="5">In the N-terminal section; belongs to the glycosyltransferase 51 family.</text>
</comment>
<evidence type="ECO:0000256" key="23">
    <source>
        <dbReference type="ARBA" id="ARBA00023316"/>
    </source>
</evidence>
<evidence type="ECO:0000256" key="9">
    <source>
        <dbReference type="ARBA" id="ARBA00022519"/>
    </source>
</evidence>
<keyword evidence="20 28" id="KW-0472">Membrane</keyword>
<evidence type="ECO:0000256" key="4">
    <source>
        <dbReference type="ARBA" id="ARBA00007090"/>
    </source>
</evidence>
<dbReference type="Pfam" id="PF00912">
    <property type="entry name" value="Transgly"/>
    <property type="match status" value="1"/>
</dbReference>
<dbReference type="GO" id="GO:0008955">
    <property type="term" value="F:peptidoglycan glycosyltransferase activity"/>
    <property type="evidence" value="ECO:0007669"/>
    <property type="project" value="UniProtKB-EC"/>
</dbReference>
<dbReference type="OrthoDB" id="9766909at2"/>
<keyword evidence="9" id="KW-0997">Cell inner membrane</keyword>
<dbReference type="GO" id="GO:0030288">
    <property type="term" value="C:outer membrane-bounded periplasmic space"/>
    <property type="evidence" value="ECO:0007669"/>
    <property type="project" value="TreeGrafter"/>
</dbReference>
<evidence type="ECO:0000313" key="32">
    <source>
        <dbReference type="EMBL" id="CDL79548.1"/>
    </source>
</evidence>
<keyword evidence="18" id="KW-0573">Peptidoglycan synthesis</keyword>
<evidence type="ECO:0000256" key="16">
    <source>
        <dbReference type="ARBA" id="ARBA00022960"/>
    </source>
</evidence>
<reference evidence="32 33" key="1">
    <citation type="submission" date="2013-11" db="EMBL/GenBank/DDBJ databases">
        <title>Draft genome sequence and annotation of the entomopathogenic bacterium, Xenorhabdus cabanillasi strain JM26.</title>
        <authorList>
            <person name="Gualtieri M."/>
            <person name="Ogier J.C."/>
            <person name="Pages S."/>
            <person name="Givaudan A."/>
            <person name="Gaudriault S."/>
        </authorList>
    </citation>
    <scope>NUCLEOTIDE SEQUENCE [LARGE SCALE GENOMIC DNA]</scope>
    <source>
        <strain evidence="32 33">JM26</strain>
    </source>
</reference>
<dbReference type="SUPFAM" id="SSF53955">
    <property type="entry name" value="Lysozyme-like"/>
    <property type="match status" value="1"/>
</dbReference>
<feature type="domain" description="Penicillin-binding protein transpeptidase" evidence="29">
    <location>
        <begin position="429"/>
        <end position="735"/>
    </location>
</feature>
<evidence type="ECO:0000259" key="29">
    <source>
        <dbReference type="Pfam" id="PF00905"/>
    </source>
</evidence>
<evidence type="ECO:0000256" key="14">
    <source>
        <dbReference type="ARBA" id="ARBA00022692"/>
    </source>
</evidence>
<dbReference type="InterPro" id="IPR050396">
    <property type="entry name" value="Glycosyltr_51/Transpeptidase"/>
</dbReference>
<evidence type="ECO:0000256" key="19">
    <source>
        <dbReference type="ARBA" id="ARBA00022989"/>
    </source>
</evidence>
<keyword evidence="23" id="KW-0961">Cell wall biogenesis/degradation</keyword>
<dbReference type="RefSeq" id="WP_038260034.1">
    <property type="nucleotide sequence ID" value="NZ_CAWLVK010000021.1"/>
</dbReference>
<evidence type="ECO:0000259" key="30">
    <source>
        <dbReference type="Pfam" id="PF00912"/>
    </source>
</evidence>
<evidence type="ECO:0000256" key="15">
    <source>
        <dbReference type="ARBA" id="ARBA00022801"/>
    </source>
</evidence>
<gene>
    <name evidence="32" type="primary">mrcA</name>
    <name evidence="32" type="ORF">XCR1_1170025</name>
</gene>
<comment type="function">
    <text evidence="1">Cell wall formation. Synthesis of cross-linked peptidoglycan from the lipid intermediates. The enzyme has a penicillin-insensitive transglycosylase N-terminal domain (formation of linear glycan strands) and a penicillin-sensitive transpeptidase C-terminal domain (cross-linking of the peptide subunits).</text>
</comment>
<comment type="catalytic activity">
    <reaction evidence="24">
        <text>Preferential cleavage: (Ac)2-L-Lys-D-Ala-|-D-Ala. Also transpeptidation of peptidyl-alanyl moieties that are N-acyl substituents of D-alanine.</text>
        <dbReference type="EC" id="3.4.16.4"/>
    </reaction>
</comment>
<dbReference type="UniPathway" id="UPA00219"/>
<keyword evidence="12 32" id="KW-0328">Glycosyltransferase</keyword>
<dbReference type="InterPro" id="IPR031376">
    <property type="entry name" value="PCB_OB"/>
</dbReference>
<keyword evidence="10" id="KW-0121">Carboxypeptidase</keyword>
<keyword evidence="13 32" id="KW-0808">Transferase</keyword>
<evidence type="ECO:0000256" key="12">
    <source>
        <dbReference type="ARBA" id="ARBA00022676"/>
    </source>
</evidence>
<dbReference type="InterPro" id="IPR023346">
    <property type="entry name" value="Lysozyme-like_dom_sf"/>
</dbReference>
<dbReference type="PANTHER" id="PTHR32282:SF27">
    <property type="entry name" value="PENICILLIN-BINDING PROTEIN 1A"/>
    <property type="match status" value="1"/>
</dbReference>
<keyword evidence="17" id="KW-0735">Signal-anchor</keyword>
<dbReference type="Gene3D" id="3.40.710.10">
    <property type="entry name" value="DD-peptidase/beta-lactamase superfamily"/>
    <property type="match status" value="2"/>
</dbReference>
<dbReference type="NCBIfam" id="NF008643">
    <property type="entry name" value="PRK11636.1"/>
    <property type="match status" value="1"/>
</dbReference>
<evidence type="ECO:0000313" key="33">
    <source>
        <dbReference type="Proteomes" id="UP000019197"/>
    </source>
</evidence>
<keyword evidence="19 28" id="KW-1133">Transmembrane helix</keyword>
<name>W1INZ4_9GAMM</name>
<dbReference type="InterPro" id="IPR012338">
    <property type="entry name" value="Beta-lactam/transpept-like"/>
</dbReference>
<evidence type="ECO:0000256" key="26">
    <source>
        <dbReference type="ARBA" id="ARBA00049902"/>
    </source>
</evidence>
<dbReference type="InterPro" id="IPR036950">
    <property type="entry name" value="PBP_transglycosylase"/>
</dbReference>
<keyword evidence="15 32" id="KW-0378">Hydrolase</keyword>
<dbReference type="Proteomes" id="UP000019197">
    <property type="component" value="Unassembled WGS sequence"/>
</dbReference>
<dbReference type="GO" id="GO:0005886">
    <property type="term" value="C:plasma membrane"/>
    <property type="evidence" value="ECO:0007669"/>
    <property type="project" value="UniProtKB-SubCell"/>
</dbReference>
<dbReference type="EMBL" id="CBXE010000021">
    <property type="protein sequence ID" value="CDL79548.1"/>
    <property type="molecule type" value="Genomic_DNA"/>
</dbReference>
<dbReference type="Gene3D" id="1.10.3810.10">
    <property type="entry name" value="Biosynthetic peptidoglycan transglycosylase-like"/>
    <property type="match status" value="1"/>
</dbReference>
<evidence type="ECO:0000256" key="24">
    <source>
        <dbReference type="ARBA" id="ARBA00034000"/>
    </source>
</evidence>
<keyword evidence="22" id="KW-0511">Multifunctional enzyme</keyword>
<dbReference type="GO" id="GO:0008658">
    <property type="term" value="F:penicillin binding"/>
    <property type="evidence" value="ECO:0007669"/>
    <property type="project" value="InterPro"/>
</dbReference>
<dbReference type="GO" id="GO:0006508">
    <property type="term" value="P:proteolysis"/>
    <property type="evidence" value="ECO:0007669"/>
    <property type="project" value="UniProtKB-KW"/>
</dbReference>
<dbReference type="GO" id="GO:0009002">
    <property type="term" value="F:serine-type D-Ala-D-Ala carboxypeptidase activity"/>
    <property type="evidence" value="ECO:0007669"/>
    <property type="project" value="UniProtKB-EC"/>
</dbReference>
<dbReference type="GO" id="GO:0046677">
    <property type="term" value="P:response to antibiotic"/>
    <property type="evidence" value="ECO:0007669"/>
    <property type="project" value="UniProtKB-KW"/>
</dbReference>
<feature type="domain" description="Penicillin-binding protein OB-like" evidence="31">
    <location>
        <begin position="316"/>
        <end position="425"/>
    </location>
</feature>